<evidence type="ECO:0000256" key="1">
    <source>
        <dbReference type="SAM" id="MobiDB-lite"/>
    </source>
</evidence>
<evidence type="ECO:0000313" key="3">
    <source>
        <dbReference type="RefSeq" id="XP_034276184.1"/>
    </source>
</evidence>
<proteinExistence type="predicted"/>
<reference evidence="3 4" key="1">
    <citation type="submission" date="2025-04" db="UniProtKB">
        <authorList>
            <consortium name="RefSeq"/>
        </authorList>
    </citation>
    <scope>IDENTIFICATION</scope>
    <source>
        <tissue evidence="3 4">Blood</tissue>
    </source>
</reference>
<organism evidence="2 4">
    <name type="scientific">Pantherophis guttatus</name>
    <name type="common">Corn snake</name>
    <name type="synonym">Elaphe guttata</name>
    <dbReference type="NCBI Taxonomy" id="94885"/>
    <lineage>
        <taxon>Eukaryota</taxon>
        <taxon>Metazoa</taxon>
        <taxon>Chordata</taxon>
        <taxon>Craniata</taxon>
        <taxon>Vertebrata</taxon>
        <taxon>Euteleostomi</taxon>
        <taxon>Lepidosauria</taxon>
        <taxon>Squamata</taxon>
        <taxon>Bifurcata</taxon>
        <taxon>Unidentata</taxon>
        <taxon>Episquamata</taxon>
        <taxon>Toxicofera</taxon>
        <taxon>Serpentes</taxon>
        <taxon>Colubroidea</taxon>
        <taxon>Colubridae</taxon>
        <taxon>Colubrinae</taxon>
        <taxon>Pantherophis</taxon>
    </lineage>
</organism>
<dbReference type="KEGG" id="pgut:117667100"/>
<sequence>MEELKHDSIAGTSDENPKEDGSSEGVDQHSWVGQPPCVIKEEVINNEYDFPEKVPTSWKEANKEERTFVVTFGESGKKYLVEGRLTDSLLSALKSNKHVCHWMEKNKTKEFHLIEKREPLKVCVNMGMPLKYVSEGSQFEMKSYKLTKNNNTNELWYRQYDNRKEECIVFYVCGTGSRMESHGAQSRRLMKNQSLLKEYCTFCIFAPKGESIKDALCNDGRFLPLLKENNWTLVKDGTVRDNNFLVNNNLSDQVYEIEVESKKGAKYSADQKKKWNDLDLGGQQLSTPEKPQPQLDFEEGQLSASKKQQPESDFEEGQLSTSKKQQLQDFEWQILQLYPKLKEERQNIDKFLRGYKKDPLEVYKINFGKEVNDSFPFEVMKTLAQSGDSVGYIEWRDVNLGCVQGSATCFVLHDRYILTCHHVIKMIVGEGIEVKDWGDRIKQSARVTFSYVKQHPTENWFSLENWFEIADVDLDFAVLKLEENESKIHPPPGLLQLHFPSPPNGPIFIIGHPNGGIKSTNICLVVSIFDRSNEFNDHLHKRQNTECSNFVCGYSQKKRCIHMFNPKDFEEDVSNPNVVTYNTCFFEGSSGSPVFNKNGELVALHAAGFAYKMGNKDCSIIECGYSIHSIILKIKSKFKSWYDAIIGPDAREDSSHVDALLHETEEEMDCS</sequence>
<dbReference type="InterPro" id="IPR043504">
    <property type="entry name" value="Peptidase_S1_PA_chymotrypsin"/>
</dbReference>
<gene>
    <name evidence="3 4" type="primary">FAM111A</name>
</gene>
<dbReference type="PANTHER" id="PTHR14389">
    <property type="entry name" value="SI:CH1073-475A24.1"/>
    <property type="match status" value="1"/>
</dbReference>
<dbReference type="InterPro" id="IPR009003">
    <property type="entry name" value="Peptidase_S1_PA"/>
</dbReference>
<dbReference type="Gene3D" id="2.40.10.10">
    <property type="entry name" value="Trypsin-like serine proteases"/>
    <property type="match status" value="1"/>
</dbReference>
<keyword evidence="2" id="KW-1185">Reference proteome</keyword>
<dbReference type="AlphaFoldDB" id="A0A6P9C8G8"/>
<dbReference type="CTD" id="63901"/>
<name>A0A6P9C8G8_PANGU</name>
<dbReference type="Proteomes" id="UP001652622">
    <property type="component" value="Unplaced"/>
</dbReference>
<dbReference type="GO" id="GO:0006260">
    <property type="term" value="P:DNA replication"/>
    <property type="evidence" value="ECO:0007669"/>
    <property type="project" value="TreeGrafter"/>
</dbReference>
<dbReference type="OMA" id="KEGCKLC"/>
<dbReference type="Pfam" id="PF13365">
    <property type="entry name" value="Trypsin_2"/>
    <property type="match status" value="1"/>
</dbReference>
<evidence type="ECO:0000313" key="4">
    <source>
        <dbReference type="RefSeq" id="XP_034276185.1"/>
    </source>
</evidence>
<dbReference type="OrthoDB" id="10025068at2759"/>
<feature type="region of interest" description="Disordered" evidence="1">
    <location>
        <begin position="278"/>
        <end position="322"/>
    </location>
</feature>
<dbReference type="SUPFAM" id="SSF50494">
    <property type="entry name" value="Trypsin-like serine proteases"/>
    <property type="match status" value="1"/>
</dbReference>
<accession>A0A6P9C8G8</accession>
<dbReference type="GO" id="GO:0005634">
    <property type="term" value="C:nucleus"/>
    <property type="evidence" value="ECO:0007669"/>
    <property type="project" value="TreeGrafter"/>
</dbReference>
<dbReference type="RefSeq" id="XP_034276184.1">
    <property type="nucleotide sequence ID" value="XM_034420293.1"/>
</dbReference>
<dbReference type="PANTHER" id="PTHR14389:SF3">
    <property type="entry name" value="PROTEIN FAM111A-LIKE"/>
    <property type="match status" value="1"/>
</dbReference>
<dbReference type="GO" id="GO:0000785">
    <property type="term" value="C:chromatin"/>
    <property type="evidence" value="ECO:0007669"/>
    <property type="project" value="TreeGrafter"/>
</dbReference>
<dbReference type="RefSeq" id="XP_034276185.1">
    <property type="nucleotide sequence ID" value="XM_034420294.1"/>
</dbReference>
<dbReference type="GeneID" id="117667100"/>
<evidence type="ECO:0000313" key="2">
    <source>
        <dbReference type="Proteomes" id="UP001652622"/>
    </source>
</evidence>
<feature type="region of interest" description="Disordered" evidence="1">
    <location>
        <begin position="1"/>
        <end position="32"/>
    </location>
</feature>
<protein>
    <submittedName>
        <fullName evidence="3 4">Protein FAM111A</fullName>
    </submittedName>
</protein>